<dbReference type="Gene3D" id="1.20.5.1230">
    <property type="entry name" value="Apolipoprotein A-I"/>
    <property type="match status" value="1"/>
</dbReference>
<feature type="region of interest" description="Disordered" evidence="1">
    <location>
        <begin position="759"/>
        <end position="779"/>
    </location>
</feature>
<evidence type="ECO:0000313" key="2">
    <source>
        <dbReference type="EMBL" id="CDR95431.1"/>
    </source>
</evidence>
<dbReference type="Proteomes" id="UP000033188">
    <property type="component" value="Chromosome 2"/>
</dbReference>
<gene>
    <name evidence="2" type="ORF">BBBOND_0205890</name>
</gene>
<dbReference type="OrthoDB" id="365496at2759"/>
<dbReference type="KEGG" id="bbig:BBBOND_0205890"/>
<dbReference type="RefSeq" id="XP_012767617.1">
    <property type="nucleotide sequence ID" value="XM_012912163.1"/>
</dbReference>
<reference evidence="3" key="1">
    <citation type="submission" date="2014-06" db="EMBL/GenBank/DDBJ databases">
        <authorList>
            <person name="Aslett M."/>
            <person name="De Silva N."/>
        </authorList>
    </citation>
    <scope>NUCLEOTIDE SEQUENCE [LARGE SCALE GENOMIC DNA]</scope>
    <source>
        <strain evidence="3">Bond</strain>
    </source>
</reference>
<dbReference type="OMA" id="TAAQECD"/>
<keyword evidence="3" id="KW-1185">Reference proteome</keyword>
<feature type="compositionally biased region" description="Polar residues" evidence="1">
    <location>
        <begin position="760"/>
        <end position="779"/>
    </location>
</feature>
<dbReference type="AlphaFoldDB" id="A0A061D3Y1"/>
<proteinExistence type="predicted"/>
<sequence>MQAPNESDPVERTEGSDNMVNMVAVHREDGEIKAFVRADSCDGKSDCIVDSSCDELASIAYKGGIDTGAAGWFSQTMARFNSGCTKDLSLDSAPASTRWGLGVLSEQSGAVKQQVNKLEEHLRKAQGDGTLKPIQHNKVDSIVTELNNPETSESDANSSVLSAAGSTYECTFVQPGTHRFDVQKIEEIVDKLVDAKLCSFRETYDEEIRVMRAEHEQMVKKAANEVLEEVSMLISSESSKVEQKISTLLVQKVNEDTLNARIKGAIKEAKEAVQLSIQEGIDEKLNKVLHETRDAMNSHMASVERNVEDKIDDVVSRITSCEEKMRQISDDIVGNIEASIAKQSDEKVEQVNEQIRIMRSDLGEIHSKIEQANQEATRFAQRIDAFYSEVDSMIQKGGQNIKDELCANFDSKWSDVVMKHELDDIMQKVKSLGAEIEARAVETAAQECDGKLGVFSINVEDKLSQDFYRIIDDRVQKLNGDVIKQVSNAVDLKLRGIKEPQNEDDTAMRDAICKSVQIAIMQDVAAKVDAIAKDVHETVELKVKDAVLNAAAAFKTENATPDVGEFLINSPPLHHASNEITTCSEASNECERIIERFSQVLQQSELQINAVVKTSSTLQHLNEKATVIIEQMRQCIDSSVKQTMVDSNVAAETIKNGRGINITAPREIDLVGNPINDGKCITTRTSHMHPLSTGPPIGPPSSKTVTFDHFTPISNSIRAPHLNEDVHPGIFSKLLCGYSTSPSHNNVIDNRCFTAPMERPNTSHYRTPGNTNSERSLTEPSNPIEVKYVNMNGQVIKVTQRHLKLNQLSAGQQAAARGAFYSPSAL</sequence>
<organism evidence="2 3">
    <name type="scientific">Babesia bigemina</name>
    <dbReference type="NCBI Taxonomy" id="5866"/>
    <lineage>
        <taxon>Eukaryota</taxon>
        <taxon>Sar</taxon>
        <taxon>Alveolata</taxon>
        <taxon>Apicomplexa</taxon>
        <taxon>Aconoidasida</taxon>
        <taxon>Piroplasmida</taxon>
        <taxon>Babesiidae</taxon>
        <taxon>Babesia</taxon>
    </lineage>
</organism>
<evidence type="ECO:0000256" key="1">
    <source>
        <dbReference type="SAM" id="MobiDB-lite"/>
    </source>
</evidence>
<name>A0A061D3Y1_BABBI</name>
<dbReference type="VEuPathDB" id="PiroplasmaDB:BBBOND_0205890"/>
<evidence type="ECO:0000313" key="3">
    <source>
        <dbReference type="Proteomes" id="UP000033188"/>
    </source>
</evidence>
<dbReference type="GeneID" id="24563972"/>
<dbReference type="EMBL" id="LK391708">
    <property type="protein sequence ID" value="CDR95431.1"/>
    <property type="molecule type" value="Genomic_DNA"/>
</dbReference>
<protein>
    <submittedName>
        <fullName evidence="2">Uncharacterized protein</fullName>
    </submittedName>
</protein>
<accession>A0A061D3Y1</accession>